<reference evidence="1 2" key="1">
    <citation type="submission" date="2016-10" db="EMBL/GenBank/DDBJ databases">
        <authorList>
            <person name="de Groot N.N."/>
        </authorList>
    </citation>
    <scope>NUCLEOTIDE SEQUENCE [LARGE SCALE GENOMIC DNA]</scope>
    <source>
        <strain evidence="1 2">DSM 13760</strain>
    </source>
</reference>
<dbReference type="EMBL" id="FOHA01000013">
    <property type="protein sequence ID" value="SER96131.1"/>
    <property type="molecule type" value="Genomic_DNA"/>
</dbReference>
<sequence>MIWDLLNIEQTVNWKDIQQAYFEQWLHTLGTHYYEDLPELYAAYIKASKTALKLDTSTKKEKFQLSSQVNDATKEAIEQLQTLFQQNQRLDLLTTWKKFFLSPTFLAVQYDDEWIEVLAQFLQHYQKQQLLPMPFLVVFSMSYGLFADTMPILSHAFFTYDPHKEKSPVTLYSLLKVIAFESLERQIDLLKQLHKKENLSTWITFTNYRSLRLAHEAPAIRMTLPFYEFVPYYEREYLWQEAIYPLTYQVYPIIKVPREPETIDLLVYFIQHYQQMPLDFYIMLVEIFSLQQLKDAQYQPIKDALESIHLNIAKLDILGKTAQKEKKALLNQYAAFCQDEAGEAQLPQIQAYFASEPFQKYMLTSAFLLDFVYLVETHPQISYSLWKELFLTYQTSYQKEQEQRLNDWSFFLETLREGAFEKYWFMFKNKKRFDEHSYEHFIETEQTRTEADRKAKEVPEEKQKEWLLQYIYLDAFSRKGIRTIYREHLFEQIQQFGQQKTYQYDMESDGKIIIYYQLEQVVLYFSLVKEKVTLSHEAYASLLEEMVTLYQETFFCMAKEKLLFQEALACIRKNSK</sequence>
<dbReference type="AlphaFoldDB" id="A0A1H9TG61"/>
<evidence type="ECO:0000313" key="2">
    <source>
        <dbReference type="Proteomes" id="UP000198948"/>
    </source>
</evidence>
<keyword evidence="2" id="KW-1185">Reference proteome</keyword>
<organism evidence="1 2">
    <name type="scientific">Isobaculum melis</name>
    <dbReference type="NCBI Taxonomy" id="142588"/>
    <lineage>
        <taxon>Bacteria</taxon>
        <taxon>Bacillati</taxon>
        <taxon>Bacillota</taxon>
        <taxon>Bacilli</taxon>
        <taxon>Lactobacillales</taxon>
        <taxon>Carnobacteriaceae</taxon>
        <taxon>Isobaculum</taxon>
    </lineage>
</organism>
<name>A0A1H9TG61_9LACT</name>
<protein>
    <submittedName>
        <fullName evidence="1">Uncharacterized protein</fullName>
    </submittedName>
</protein>
<gene>
    <name evidence="1" type="ORF">SAMN04488559_11337</name>
</gene>
<accession>A0A1H9TG61</accession>
<dbReference type="Proteomes" id="UP000198948">
    <property type="component" value="Unassembled WGS sequence"/>
</dbReference>
<proteinExistence type="predicted"/>
<dbReference type="RefSeq" id="WP_092652937.1">
    <property type="nucleotide sequence ID" value="NZ_FOHA01000013.1"/>
</dbReference>
<evidence type="ECO:0000313" key="1">
    <source>
        <dbReference type="EMBL" id="SER96131.1"/>
    </source>
</evidence>